<keyword evidence="3" id="KW-1185">Reference proteome</keyword>
<feature type="signal peptide" evidence="1">
    <location>
        <begin position="1"/>
        <end position="19"/>
    </location>
</feature>
<dbReference type="AlphaFoldDB" id="A0A4Q0S083"/>
<gene>
    <name evidence="2" type="ORF">XH99_23435</name>
</gene>
<feature type="chain" id="PRO_5020684321" evidence="1">
    <location>
        <begin position="20"/>
        <end position="167"/>
    </location>
</feature>
<organism evidence="2 3">
    <name type="scientific">Bradyrhizobium nanningense</name>
    <dbReference type="NCBI Taxonomy" id="1325118"/>
    <lineage>
        <taxon>Bacteria</taxon>
        <taxon>Pseudomonadati</taxon>
        <taxon>Pseudomonadota</taxon>
        <taxon>Alphaproteobacteria</taxon>
        <taxon>Hyphomicrobiales</taxon>
        <taxon>Nitrobacteraceae</taxon>
        <taxon>Bradyrhizobium</taxon>
    </lineage>
</organism>
<accession>A0A4Q0S083</accession>
<evidence type="ECO:0000256" key="1">
    <source>
        <dbReference type="SAM" id="SignalP"/>
    </source>
</evidence>
<evidence type="ECO:0000313" key="3">
    <source>
        <dbReference type="Proteomes" id="UP000289546"/>
    </source>
</evidence>
<protein>
    <submittedName>
        <fullName evidence="2">Uncharacterized protein</fullName>
    </submittedName>
</protein>
<dbReference type="Proteomes" id="UP000289546">
    <property type="component" value="Unassembled WGS sequence"/>
</dbReference>
<reference evidence="2 3" key="1">
    <citation type="submission" date="2015-04" db="EMBL/GenBank/DDBJ databases">
        <title>Comparative genomics of rhizobia nodulating Arachis hypogaea in China.</title>
        <authorList>
            <person name="Li Y."/>
        </authorList>
    </citation>
    <scope>NUCLEOTIDE SEQUENCE [LARGE SCALE GENOMIC DNA]</scope>
    <source>
        <strain evidence="2 3">CCBAU 51757</strain>
    </source>
</reference>
<proteinExistence type="predicted"/>
<dbReference type="RefSeq" id="WP_164936374.1">
    <property type="nucleotide sequence ID" value="NZ_LBJC01000082.1"/>
</dbReference>
<dbReference type="EMBL" id="LBJQ01000085">
    <property type="protein sequence ID" value="RXH25754.1"/>
    <property type="molecule type" value="Genomic_DNA"/>
</dbReference>
<comment type="caution">
    <text evidence="2">The sequence shown here is derived from an EMBL/GenBank/DDBJ whole genome shotgun (WGS) entry which is preliminary data.</text>
</comment>
<sequence>MRVLAFLAMLSFSATSALAAGEPSGCDKFKWPIERERAALSAPDRAQLASGSEQAVLPSSAITLGLVTPGEARLPAPPERAPKGGTFAGFTSVKSAKAGLYTISLSIGAWIDVVQDGHVLKPVAFSGATDCSGIRKTVKYELSSQPFVLQVSGAKENSIAIAILPVQ</sequence>
<keyword evidence="1" id="KW-0732">Signal</keyword>
<name>A0A4Q0S083_9BRAD</name>
<evidence type="ECO:0000313" key="2">
    <source>
        <dbReference type="EMBL" id="RXH25754.1"/>
    </source>
</evidence>